<dbReference type="Gene3D" id="3.10.20.30">
    <property type="match status" value="1"/>
</dbReference>
<reference evidence="1 2" key="1">
    <citation type="journal article" date="2017" name="Nature">
        <title>Atmospheric trace gases support primary production in Antarctic desert surface soil.</title>
        <authorList>
            <person name="Ji M."/>
            <person name="Greening C."/>
            <person name="Vanwonterghem I."/>
            <person name="Carere C.R."/>
            <person name="Bay S.K."/>
            <person name="Steen J.A."/>
            <person name="Montgomery K."/>
            <person name="Lines T."/>
            <person name="Beardall J."/>
            <person name="van Dorst J."/>
            <person name="Snape I."/>
            <person name="Stott M.B."/>
            <person name="Hugenholtz P."/>
            <person name="Ferrari B.C."/>
        </authorList>
    </citation>
    <scope>NUCLEOTIDE SEQUENCE [LARGE SCALE GENOMIC DNA]</scope>
    <source>
        <strain evidence="1">RRmetagenome_bin12</strain>
    </source>
</reference>
<sequence>MLRERLHAARLCIHEPVATVSELWDVVTTGRPDVATTRGSVRCACNLEYCQWDAPLTNGDEVAFMPPVCGG</sequence>
<dbReference type="Pfam" id="PF02597">
    <property type="entry name" value="ThiS"/>
    <property type="match status" value="1"/>
</dbReference>
<dbReference type="InterPro" id="IPR016155">
    <property type="entry name" value="Mopterin_synth/thiamin_S_b"/>
</dbReference>
<accession>A0A2W5ZAM3</accession>
<evidence type="ECO:0000313" key="2">
    <source>
        <dbReference type="Proteomes" id="UP000248724"/>
    </source>
</evidence>
<gene>
    <name evidence="1" type="ORF">DLM65_03855</name>
</gene>
<dbReference type="CDD" id="cd00754">
    <property type="entry name" value="Ubl_MoaD"/>
    <property type="match status" value="1"/>
</dbReference>
<name>A0A2W5ZAM3_9BACT</name>
<evidence type="ECO:0000313" key="1">
    <source>
        <dbReference type="EMBL" id="PZR82449.1"/>
    </source>
</evidence>
<dbReference type="Proteomes" id="UP000248724">
    <property type="component" value="Unassembled WGS sequence"/>
</dbReference>
<comment type="caution">
    <text evidence="1">The sequence shown here is derived from an EMBL/GenBank/DDBJ whole genome shotgun (WGS) entry which is preliminary data.</text>
</comment>
<dbReference type="InterPro" id="IPR012675">
    <property type="entry name" value="Beta-grasp_dom_sf"/>
</dbReference>
<protein>
    <submittedName>
        <fullName evidence="1">Molybdopterin synthase sulfur carrier subunit</fullName>
    </submittedName>
</protein>
<dbReference type="AlphaFoldDB" id="A0A2W5ZAM3"/>
<dbReference type="SUPFAM" id="SSF54285">
    <property type="entry name" value="MoaD/ThiS"/>
    <property type="match status" value="1"/>
</dbReference>
<organism evidence="1 2">
    <name type="scientific">Candidatus Aeolococcus gillhamiae</name>
    <dbReference type="NCBI Taxonomy" id="3127015"/>
    <lineage>
        <taxon>Bacteria</taxon>
        <taxon>Bacillati</taxon>
        <taxon>Candidatus Dormiibacterota</taxon>
        <taxon>Candidatus Dormibacteria</taxon>
        <taxon>Candidatus Aeolococcales</taxon>
        <taxon>Candidatus Aeolococcaceae</taxon>
        <taxon>Candidatus Aeolococcus</taxon>
    </lineage>
</organism>
<dbReference type="EMBL" id="QHBU01000072">
    <property type="protein sequence ID" value="PZR82449.1"/>
    <property type="molecule type" value="Genomic_DNA"/>
</dbReference>
<proteinExistence type="predicted"/>
<dbReference type="InterPro" id="IPR003749">
    <property type="entry name" value="ThiS/MoaD-like"/>
</dbReference>